<dbReference type="Proteomes" id="UP001325680">
    <property type="component" value="Chromosome"/>
</dbReference>
<keyword evidence="1" id="KW-0732">Signal</keyword>
<evidence type="ECO:0000313" key="2">
    <source>
        <dbReference type="EMBL" id="WQD38252.1"/>
    </source>
</evidence>
<keyword evidence="3" id="KW-1185">Reference proteome</keyword>
<dbReference type="RefSeq" id="WP_114791026.1">
    <property type="nucleotide sequence ID" value="NZ_CP139960.1"/>
</dbReference>
<reference evidence="2 3" key="1">
    <citation type="submission" date="2023-12" db="EMBL/GenBank/DDBJ databases">
        <title>Genome sequencing and assembly of bacterial species from a model synthetic community.</title>
        <authorList>
            <person name="Hogle S.L."/>
        </authorList>
    </citation>
    <scope>NUCLEOTIDE SEQUENCE [LARGE SCALE GENOMIC DNA]</scope>
    <source>
        <strain evidence="2 3">HAMBI_3031</strain>
    </source>
</reference>
<proteinExistence type="predicted"/>
<dbReference type="EMBL" id="CP139960">
    <property type="protein sequence ID" value="WQD38252.1"/>
    <property type="molecule type" value="Genomic_DNA"/>
</dbReference>
<feature type="chain" id="PRO_5045112645" description="Adhesin domain-containing protein" evidence="1">
    <location>
        <begin position="21"/>
        <end position="270"/>
    </location>
</feature>
<evidence type="ECO:0000313" key="3">
    <source>
        <dbReference type="Proteomes" id="UP001325680"/>
    </source>
</evidence>
<organism evidence="2 3">
    <name type="scientific">Niabella yanshanensis</name>
    <dbReference type="NCBI Taxonomy" id="577386"/>
    <lineage>
        <taxon>Bacteria</taxon>
        <taxon>Pseudomonadati</taxon>
        <taxon>Bacteroidota</taxon>
        <taxon>Chitinophagia</taxon>
        <taxon>Chitinophagales</taxon>
        <taxon>Chitinophagaceae</taxon>
        <taxon>Niabella</taxon>
    </lineage>
</organism>
<evidence type="ECO:0008006" key="4">
    <source>
        <dbReference type="Google" id="ProtNLM"/>
    </source>
</evidence>
<gene>
    <name evidence="2" type="ORF">U0035_21510</name>
</gene>
<sequence length="270" mass="29081">MKKIITTIILSVVLVSMAGAQDRQFKLSRKTGTLNINIPGVYIEGYDGSEIVFGAPALKAEEKDERAAGLRLVSGSGLTDNTGLNLSVRENGNVVDVDYVGRRDKDSLTIKVPNTMTIKVKTTSVMDAGKRVDISNFKGELEVNTMYNAIALNNITGPVNAKTIYGELTAKFASTIKSPVSLVALHKFVDVSIPADLKANVNISSQNGNIYAADGLDIKKEPLKEKNSDGEDLTGLKEWGRSSEIKGTLNGGGIDLILKTSYGKIYLRKN</sequence>
<feature type="signal peptide" evidence="1">
    <location>
        <begin position="1"/>
        <end position="20"/>
    </location>
</feature>
<accession>A0ABZ0W9P7</accession>
<name>A0ABZ0W9P7_9BACT</name>
<protein>
    <recommendedName>
        <fullName evidence="4">Adhesin domain-containing protein</fullName>
    </recommendedName>
</protein>
<evidence type="ECO:0000256" key="1">
    <source>
        <dbReference type="SAM" id="SignalP"/>
    </source>
</evidence>